<accession>I3T1S7</accession>
<dbReference type="Gene3D" id="3.40.50.300">
    <property type="entry name" value="P-loop containing nucleotide triphosphate hydrolases"/>
    <property type="match status" value="1"/>
</dbReference>
<dbReference type="Pfam" id="PF00271">
    <property type="entry name" value="Helicase_C"/>
    <property type="match status" value="1"/>
</dbReference>
<evidence type="ECO:0000256" key="1">
    <source>
        <dbReference type="ARBA" id="ARBA00022884"/>
    </source>
</evidence>
<dbReference type="SUPFAM" id="SSF52540">
    <property type="entry name" value="P-loop containing nucleoside triphosphate hydrolases"/>
    <property type="match status" value="1"/>
</dbReference>
<dbReference type="InterPro" id="IPR001650">
    <property type="entry name" value="Helicase_C-like"/>
</dbReference>
<evidence type="ECO:0000313" key="3">
    <source>
        <dbReference type="EMBL" id="AFK46469.1"/>
    </source>
</evidence>
<evidence type="ECO:0000259" key="2">
    <source>
        <dbReference type="PROSITE" id="PS51194"/>
    </source>
</evidence>
<reference evidence="3" key="1">
    <citation type="submission" date="2012-05" db="EMBL/GenBank/DDBJ databases">
        <authorList>
            <person name="Krishnakumar V."/>
            <person name="Cheung F."/>
            <person name="Xiao Y."/>
            <person name="Chan A."/>
            <person name="Moskal W.A."/>
            <person name="Town C.D."/>
        </authorList>
    </citation>
    <scope>NUCLEOTIDE SEQUENCE</scope>
</reference>
<feature type="domain" description="Helicase C-terminal" evidence="2">
    <location>
        <begin position="1"/>
        <end position="99"/>
    </location>
</feature>
<sequence>MKERREIMQSFAAGEVTVIVATGVLGRGVDLLGVRQVIVFDMPNSIDEYVHMIGRASRMGEEGQAIVFVNSSNKKVFCELIGVLKSAGAPVPRELLNSHYTAAFVSGSKCSKKRTHK</sequence>
<dbReference type="InterPro" id="IPR027417">
    <property type="entry name" value="P-loop_NTPase"/>
</dbReference>
<dbReference type="PANTHER" id="PTHR47958">
    <property type="entry name" value="ATP-DEPENDENT RNA HELICASE DBP3"/>
    <property type="match status" value="1"/>
</dbReference>
<name>I3T1S7_LOTJA</name>
<dbReference type="PROSITE" id="PS51194">
    <property type="entry name" value="HELICASE_CTER"/>
    <property type="match status" value="1"/>
</dbReference>
<protein>
    <recommendedName>
        <fullName evidence="2">Helicase C-terminal domain-containing protein</fullName>
    </recommendedName>
</protein>
<dbReference type="SMART" id="SM00490">
    <property type="entry name" value="HELICc"/>
    <property type="match status" value="1"/>
</dbReference>
<proteinExistence type="evidence at transcript level"/>
<keyword evidence="1" id="KW-0694">RNA-binding</keyword>
<dbReference type="EMBL" id="BT146675">
    <property type="protein sequence ID" value="AFK46469.1"/>
    <property type="molecule type" value="mRNA"/>
</dbReference>
<dbReference type="GO" id="GO:0003723">
    <property type="term" value="F:RNA binding"/>
    <property type="evidence" value="ECO:0007669"/>
    <property type="project" value="UniProtKB-KW"/>
</dbReference>
<organism evidence="3">
    <name type="scientific">Lotus japonicus</name>
    <name type="common">Lotus corniculatus var. japonicus</name>
    <dbReference type="NCBI Taxonomy" id="34305"/>
    <lineage>
        <taxon>Eukaryota</taxon>
        <taxon>Viridiplantae</taxon>
        <taxon>Streptophyta</taxon>
        <taxon>Embryophyta</taxon>
        <taxon>Tracheophyta</taxon>
        <taxon>Spermatophyta</taxon>
        <taxon>Magnoliopsida</taxon>
        <taxon>eudicotyledons</taxon>
        <taxon>Gunneridae</taxon>
        <taxon>Pentapetalae</taxon>
        <taxon>rosids</taxon>
        <taxon>fabids</taxon>
        <taxon>Fabales</taxon>
        <taxon>Fabaceae</taxon>
        <taxon>Papilionoideae</taxon>
        <taxon>50 kb inversion clade</taxon>
        <taxon>NPAAA clade</taxon>
        <taxon>Hologalegina</taxon>
        <taxon>robinioid clade</taxon>
        <taxon>Loteae</taxon>
        <taxon>Lotus</taxon>
    </lineage>
</organism>
<dbReference type="AlphaFoldDB" id="I3T1S7"/>